<evidence type="ECO:0000313" key="5">
    <source>
        <dbReference type="Proteomes" id="UP001223261"/>
    </source>
</evidence>
<protein>
    <submittedName>
        <fullName evidence="3">Nucleoside triphosphate pyrophosphohydrolase family protein</fullName>
    </submittedName>
</protein>
<dbReference type="Proteomes" id="UP001223261">
    <property type="component" value="Chromosome"/>
</dbReference>
<feature type="domain" description="NTP pyrophosphohydrolase MazG-like" evidence="1">
    <location>
        <begin position="30"/>
        <end position="99"/>
    </location>
</feature>
<evidence type="ECO:0000313" key="4">
    <source>
        <dbReference type="Proteomes" id="UP000770161"/>
    </source>
</evidence>
<keyword evidence="4" id="KW-1185">Reference proteome</keyword>
<dbReference type="RefSeq" id="WP_016999612.1">
    <property type="nucleotide sequence ID" value="NZ_CABIVY010000014.1"/>
</dbReference>
<dbReference type="InterPro" id="IPR004518">
    <property type="entry name" value="MazG-like_dom"/>
</dbReference>
<gene>
    <name evidence="2" type="ORF">KQ656_01540</name>
    <name evidence="3" type="ORF">PYH69_06680</name>
</gene>
<organism evidence="3 5">
    <name type="scientific">Mammaliicoccus lentus</name>
    <name type="common">Staphylococcus lentus</name>
    <dbReference type="NCBI Taxonomy" id="42858"/>
    <lineage>
        <taxon>Bacteria</taxon>
        <taxon>Bacillati</taxon>
        <taxon>Bacillota</taxon>
        <taxon>Bacilli</taxon>
        <taxon>Bacillales</taxon>
        <taxon>Staphylococcaceae</taxon>
        <taxon>Mammaliicoccus</taxon>
    </lineage>
</organism>
<evidence type="ECO:0000313" key="2">
    <source>
        <dbReference type="EMBL" id="MBU6112617.1"/>
    </source>
</evidence>
<proteinExistence type="predicted"/>
<dbReference type="CDD" id="cd11541">
    <property type="entry name" value="NTP-PPase_u4"/>
    <property type="match status" value="1"/>
</dbReference>
<evidence type="ECO:0000259" key="1">
    <source>
        <dbReference type="Pfam" id="PF03819"/>
    </source>
</evidence>
<dbReference type="Pfam" id="PF03819">
    <property type="entry name" value="MazG"/>
    <property type="match status" value="1"/>
</dbReference>
<dbReference type="AlphaFoldDB" id="A0AAP1RR41"/>
<dbReference type="EMBL" id="CP118848">
    <property type="protein sequence ID" value="WHI61312.1"/>
    <property type="molecule type" value="Genomic_DNA"/>
</dbReference>
<evidence type="ECO:0000313" key="3">
    <source>
        <dbReference type="EMBL" id="WHI61312.1"/>
    </source>
</evidence>
<name>A0AAP1RR41_MAMLE</name>
<dbReference type="SUPFAM" id="SSF101386">
    <property type="entry name" value="all-alpha NTP pyrophosphatases"/>
    <property type="match status" value="1"/>
</dbReference>
<dbReference type="Proteomes" id="UP000770161">
    <property type="component" value="Unassembled WGS sequence"/>
</dbReference>
<dbReference type="GeneID" id="99676796"/>
<sequence length="109" mass="12365">MELNEYQKLSKRTMSNIHKDPTQSLINGALGLTGEAGEVADVIKKHVFHGHELDKTALKKELGDVMWYISCCATALNIEMDEIGQSNIEKLQKRYPNGFSEENSRNRKE</sequence>
<dbReference type="PANTHER" id="PTHR46523:SF1">
    <property type="entry name" value="DCTP PYROPHOSPHATASE 1"/>
    <property type="match status" value="1"/>
</dbReference>
<dbReference type="Gene3D" id="1.10.287.1080">
    <property type="entry name" value="MazG-like"/>
    <property type="match status" value="1"/>
</dbReference>
<dbReference type="PIRSF" id="PIRSF006639">
    <property type="entry name" value="UCP006639_pph"/>
    <property type="match status" value="1"/>
</dbReference>
<dbReference type="PANTHER" id="PTHR46523">
    <property type="entry name" value="DCTP PYROPHOSPHATASE 1"/>
    <property type="match status" value="1"/>
</dbReference>
<dbReference type="InterPro" id="IPR011379">
    <property type="entry name" value="MazG-related_GP37"/>
</dbReference>
<accession>A0AAP1RR41</accession>
<dbReference type="EMBL" id="JAHLZN010000001">
    <property type="protein sequence ID" value="MBU6112617.1"/>
    <property type="molecule type" value="Genomic_DNA"/>
</dbReference>
<dbReference type="InterPro" id="IPR052555">
    <property type="entry name" value="dCTP_Pyrophosphatase"/>
</dbReference>
<reference evidence="3" key="2">
    <citation type="journal article" date="2023" name="Antibiotics">
        <title>Prevalence and Molecular Characterization of Methicillin-Resistant Staphylococci (MRS) and Mammaliicocci (MRM) in Dromedary Camels from Algeria: First Detection of SCCmec-mecC Hybrid in Methicillin-Resistant Mammaliicoccus lentus.</title>
        <authorList>
            <person name="Belhout C."/>
            <person name="Boyen F."/>
            <person name="Vereecke N."/>
            <person name="Theuns S."/>
            <person name="Taibi N."/>
            <person name="Stegger M."/>
            <person name="de la Fe-Rodriguez P.Y."/>
            <person name="Bouayad L."/>
            <person name="Elgroud R."/>
            <person name="Butaye P."/>
        </authorList>
    </citation>
    <scope>NUCLEOTIDE SEQUENCE</scope>
    <source>
        <strain evidence="3">7048</strain>
    </source>
</reference>
<reference evidence="2 4" key="1">
    <citation type="submission" date="2021-06" db="EMBL/GenBank/DDBJ databases">
        <title>Staphylococcus lentus K169 genome sequencing.</title>
        <authorList>
            <person name="Sundareshan S."/>
            <person name="Akhila D.S."/>
            <person name="Prachi D."/>
            <person name="Sivakumar R."/>
            <person name="Rajendhran J."/>
            <person name="Isloor S."/>
            <person name="Hegde N.R."/>
        </authorList>
    </citation>
    <scope>NUCLEOTIDE SEQUENCE [LARGE SCALE GENOMIC DNA]</scope>
    <source>
        <strain evidence="2 4">K169</strain>
    </source>
</reference>